<organism evidence="1 2">
    <name type="scientific">Solanum commersonii</name>
    <name type="common">Commerson's wild potato</name>
    <name type="synonym">Commerson's nightshade</name>
    <dbReference type="NCBI Taxonomy" id="4109"/>
    <lineage>
        <taxon>Eukaryota</taxon>
        <taxon>Viridiplantae</taxon>
        <taxon>Streptophyta</taxon>
        <taxon>Embryophyta</taxon>
        <taxon>Tracheophyta</taxon>
        <taxon>Spermatophyta</taxon>
        <taxon>Magnoliopsida</taxon>
        <taxon>eudicotyledons</taxon>
        <taxon>Gunneridae</taxon>
        <taxon>Pentapetalae</taxon>
        <taxon>asterids</taxon>
        <taxon>lamiids</taxon>
        <taxon>Solanales</taxon>
        <taxon>Solanaceae</taxon>
        <taxon>Solanoideae</taxon>
        <taxon>Solaneae</taxon>
        <taxon>Solanum</taxon>
    </lineage>
</organism>
<comment type="caution">
    <text evidence="1">The sequence shown here is derived from an EMBL/GenBank/DDBJ whole genome shotgun (WGS) entry which is preliminary data.</text>
</comment>
<dbReference type="Proteomes" id="UP000824120">
    <property type="component" value="Chromosome 5"/>
</dbReference>
<dbReference type="EMBL" id="JACXVP010000005">
    <property type="protein sequence ID" value="KAG5605388.1"/>
    <property type="molecule type" value="Genomic_DNA"/>
</dbReference>
<gene>
    <name evidence="1" type="ORF">H5410_026880</name>
</gene>
<evidence type="ECO:0000313" key="1">
    <source>
        <dbReference type="EMBL" id="KAG5605388.1"/>
    </source>
</evidence>
<dbReference type="AlphaFoldDB" id="A0A9J5Z1W8"/>
<reference evidence="1 2" key="1">
    <citation type="submission" date="2020-09" db="EMBL/GenBank/DDBJ databases">
        <title>De no assembly of potato wild relative species, Solanum commersonii.</title>
        <authorList>
            <person name="Cho K."/>
        </authorList>
    </citation>
    <scope>NUCLEOTIDE SEQUENCE [LARGE SCALE GENOMIC DNA]</scope>
    <source>
        <strain evidence="1">LZ3.2</strain>
        <tissue evidence="1">Leaf</tissue>
    </source>
</reference>
<protein>
    <submittedName>
        <fullName evidence="1">Uncharacterized protein</fullName>
    </submittedName>
</protein>
<proteinExistence type="predicted"/>
<accession>A0A9J5Z1W8</accession>
<evidence type="ECO:0000313" key="2">
    <source>
        <dbReference type="Proteomes" id="UP000824120"/>
    </source>
</evidence>
<name>A0A9J5Z1W8_SOLCO</name>
<dbReference type="OrthoDB" id="1305461at2759"/>
<keyword evidence="2" id="KW-1185">Reference proteome</keyword>
<sequence length="108" mass="11771">MTSSVQPVITVQLREPLIVQTYLPRVVLSHPILFVNSIPVTDELNGATFHTLEIMQAVSVGEEAETGNTKLSSAAKMVASEMLKYVYQPKNGLGPKSNGIVEPIQLKH</sequence>